<dbReference type="Proteomes" id="UP001589585">
    <property type="component" value="Unassembled WGS sequence"/>
</dbReference>
<comment type="caution">
    <text evidence="3">The sequence shown here is derived from an EMBL/GenBank/DDBJ whole genome shotgun (WGS) entry which is preliminary data.</text>
</comment>
<reference evidence="3 4" key="1">
    <citation type="submission" date="2024-09" db="EMBL/GenBank/DDBJ databases">
        <authorList>
            <person name="Sun Q."/>
            <person name="Mori K."/>
        </authorList>
    </citation>
    <scope>NUCLEOTIDE SEQUENCE [LARGE SCALE GENOMIC DNA]</scope>
    <source>
        <strain evidence="3 4">CECT 8622</strain>
    </source>
</reference>
<protein>
    <recommendedName>
        <fullName evidence="2">MASE11 domain-containing protein</fullName>
    </recommendedName>
</protein>
<organism evidence="3 4">
    <name type="scientific">Mariniflexile ostreae</name>
    <dbReference type="NCBI Taxonomy" id="1520892"/>
    <lineage>
        <taxon>Bacteria</taxon>
        <taxon>Pseudomonadati</taxon>
        <taxon>Bacteroidota</taxon>
        <taxon>Flavobacteriia</taxon>
        <taxon>Flavobacteriales</taxon>
        <taxon>Flavobacteriaceae</taxon>
        <taxon>Mariniflexile</taxon>
    </lineage>
</organism>
<feature type="transmembrane region" description="Helical" evidence="1">
    <location>
        <begin position="110"/>
        <end position="126"/>
    </location>
</feature>
<evidence type="ECO:0000256" key="1">
    <source>
        <dbReference type="SAM" id="Phobius"/>
    </source>
</evidence>
<dbReference type="EMBL" id="JBHMFC010000032">
    <property type="protein sequence ID" value="MFB9056777.1"/>
    <property type="molecule type" value="Genomic_DNA"/>
</dbReference>
<evidence type="ECO:0000313" key="3">
    <source>
        <dbReference type="EMBL" id="MFB9056777.1"/>
    </source>
</evidence>
<dbReference type="RefSeq" id="WP_379860974.1">
    <property type="nucleotide sequence ID" value="NZ_JBHMFC010000032.1"/>
</dbReference>
<dbReference type="InterPro" id="IPR048437">
    <property type="entry name" value="MASE11"/>
</dbReference>
<gene>
    <name evidence="3" type="ORF">ACFFU9_08485</name>
</gene>
<proteinExistence type="predicted"/>
<keyword evidence="1" id="KW-0472">Membrane</keyword>
<keyword evidence="1" id="KW-1133">Transmembrane helix</keyword>
<keyword evidence="1" id="KW-0812">Transmembrane</keyword>
<feature type="transmembrane region" description="Helical" evidence="1">
    <location>
        <begin position="29"/>
        <end position="52"/>
    </location>
</feature>
<evidence type="ECO:0000259" key="2">
    <source>
        <dbReference type="Pfam" id="PF20969"/>
    </source>
</evidence>
<accession>A0ABV5FBF0</accession>
<feature type="transmembrane region" description="Helical" evidence="1">
    <location>
        <begin position="58"/>
        <end position="75"/>
    </location>
</feature>
<feature type="domain" description="MASE11" evidence="2">
    <location>
        <begin position="24"/>
        <end position="146"/>
    </location>
</feature>
<keyword evidence="4" id="KW-1185">Reference proteome</keyword>
<name>A0ABV5FBF0_9FLAO</name>
<dbReference type="Pfam" id="PF20969">
    <property type="entry name" value="MASE11"/>
    <property type="match status" value="1"/>
</dbReference>
<evidence type="ECO:0000313" key="4">
    <source>
        <dbReference type="Proteomes" id="UP001589585"/>
    </source>
</evidence>
<sequence length="178" mass="20310">MSYQQRYIDYIGFSKKKDKEGLSYFRDRLFISILLLTLFLGSVSYIPSALVAVKLNKFFVLYVDSFAMLVVAFIAFNKRIGLQTKKILFSANFFLMSFALVLYLGFEGNGTILLFVLNVLITLYSGRKAGLDSVIITAVFKPFYQVDIKNKKRCMAPVWVDYRKSVCGNVGRCYQSGE</sequence>